<sequence length="683" mass="76412">EYNLLPTCYSYVWNGSNPVTMKLFAPAGLGLLLALAHNAADAALPKEVAALIDTTVDPCTNFYQYACGQFNKTATIPQGKRRAAYGWDDLQNKAEAMFTAVLAEKNLPVLSDYYASCMDTNTINALGNKPLQRRLQRIDATQTKPELAYLVGELATSSSWMFVDATTGFGGAPSDLELVIENLQLPFDQGVFLDPTKLSAERPRMREYIGKALDLAGVKTSSGKSVNMTAAADMIIDTYKKTVDLRPTDDELNNDDTTLSHSEALKRYPLSYKGMIEGTGLKMNPKWDVNFNSLKWMDRVEKELWGSLSLENLKLFYTFIDVHGNQQFLNDAIRKNDADYFNYVPDSRDSFCKKDVIDRMPHLATQYIYAQYFSDDRRAYLQNMAALIKQAMQTELKNATWLDASTRKEAIAKVGRVVTLFGKSPQYSTPPVKVQATTFFDNVIALKTWNFHNDYFANVGKQPDQQMWTLHPADVTTFFLLFQNSAQYTVGILQQPFFNLKQHPAQNFGSTGTLIAGDLTKPVSVFGRQVDQFGHQRDWFSEKDNAAYSSRAQCMSDQYSAQVLYDSNGKPLGHEDGSATVENNVVINNAVNLALVALHDWMKKNPSFPTNGVSADEVDKLYYLSFAQTSCYKGTDAWLKDQLENGVPEFSVNVPMMNSDAFATTFGCKAGTNMNPAKKCHVW</sequence>
<dbReference type="InterPro" id="IPR000718">
    <property type="entry name" value="Peptidase_M13"/>
</dbReference>
<feature type="non-terminal residue" evidence="10">
    <location>
        <position position="1"/>
    </location>
</feature>
<feature type="domain" description="Peptidase M13 C-terminal" evidence="8">
    <location>
        <begin position="484"/>
        <end position="682"/>
    </location>
</feature>
<feature type="domain" description="Peptidase M13 N-terminal" evidence="9">
    <location>
        <begin position="58"/>
        <end position="419"/>
    </location>
</feature>
<dbReference type="AlphaFoldDB" id="V9E091"/>
<dbReference type="Pfam" id="PF01431">
    <property type="entry name" value="Peptidase_M13"/>
    <property type="match status" value="1"/>
</dbReference>
<comment type="cofactor">
    <cofactor evidence="1">
        <name>Zn(2+)</name>
        <dbReference type="ChEBI" id="CHEBI:29105"/>
    </cofactor>
</comment>
<dbReference type="CDD" id="cd08662">
    <property type="entry name" value="M13"/>
    <property type="match status" value="1"/>
</dbReference>
<accession>V9E091</accession>
<dbReference type="InterPro" id="IPR008753">
    <property type="entry name" value="Peptidase_M13_N"/>
</dbReference>
<dbReference type="GO" id="GO:0046872">
    <property type="term" value="F:metal ion binding"/>
    <property type="evidence" value="ECO:0007669"/>
    <property type="project" value="UniProtKB-KW"/>
</dbReference>
<evidence type="ECO:0000259" key="8">
    <source>
        <dbReference type="Pfam" id="PF01431"/>
    </source>
</evidence>
<dbReference type="Proteomes" id="UP000018721">
    <property type="component" value="Unassembled WGS sequence"/>
</dbReference>
<dbReference type="Gene3D" id="1.10.1380.10">
    <property type="entry name" value="Neutral endopeptidase , domain2"/>
    <property type="match status" value="1"/>
</dbReference>
<proteinExistence type="inferred from homology"/>
<evidence type="ECO:0000256" key="1">
    <source>
        <dbReference type="ARBA" id="ARBA00001947"/>
    </source>
</evidence>
<dbReference type="InterPro" id="IPR042089">
    <property type="entry name" value="Peptidase_M13_dom_2"/>
</dbReference>
<dbReference type="GO" id="GO:0004222">
    <property type="term" value="F:metalloendopeptidase activity"/>
    <property type="evidence" value="ECO:0007669"/>
    <property type="project" value="InterPro"/>
</dbReference>
<dbReference type="GO" id="GO:0016485">
    <property type="term" value="P:protein processing"/>
    <property type="evidence" value="ECO:0007669"/>
    <property type="project" value="TreeGrafter"/>
</dbReference>
<comment type="similarity">
    <text evidence="2">Belongs to the peptidase M13 family.</text>
</comment>
<reference evidence="10 11" key="1">
    <citation type="submission" date="2013-11" db="EMBL/GenBank/DDBJ databases">
        <title>The Genome Sequence of Phytophthora parasitica P1569.</title>
        <authorList>
            <consortium name="The Broad Institute Genomics Platform"/>
            <person name="Russ C."/>
            <person name="Tyler B."/>
            <person name="Panabieres F."/>
            <person name="Shan W."/>
            <person name="Tripathy S."/>
            <person name="Grunwald N."/>
            <person name="Machado M."/>
            <person name="Johnson C.S."/>
            <person name="Arredondo F."/>
            <person name="Hong C."/>
            <person name="Coffey M."/>
            <person name="Young S.K."/>
            <person name="Zeng Q."/>
            <person name="Gargeya S."/>
            <person name="Fitzgerald M."/>
            <person name="Abouelleil A."/>
            <person name="Alvarado L."/>
            <person name="Chapman S.B."/>
            <person name="Gainer-Dewar J."/>
            <person name="Goldberg J."/>
            <person name="Griggs A."/>
            <person name="Gujja S."/>
            <person name="Hansen M."/>
            <person name="Howarth C."/>
            <person name="Imamovic A."/>
            <person name="Ireland A."/>
            <person name="Larimer J."/>
            <person name="McCowan C."/>
            <person name="Murphy C."/>
            <person name="Pearson M."/>
            <person name="Poon T.W."/>
            <person name="Priest M."/>
            <person name="Roberts A."/>
            <person name="Saif S."/>
            <person name="Shea T."/>
            <person name="Sykes S."/>
            <person name="Wortman J."/>
            <person name="Nusbaum C."/>
            <person name="Birren B."/>
        </authorList>
    </citation>
    <scope>NUCLEOTIDE SEQUENCE [LARGE SCALE GENOMIC DNA]</scope>
    <source>
        <strain evidence="10 11">P1569</strain>
    </source>
</reference>
<keyword evidence="3" id="KW-0645">Protease</keyword>
<dbReference type="InterPro" id="IPR018497">
    <property type="entry name" value="Peptidase_M13_C"/>
</dbReference>
<comment type="caution">
    <text evidence="10">The sequence shown here is derived from an EMBL/GenBank/DDBJ whole genome shotgun (WGS) entry which is preliminary data.</text>
</comment>
<evidence type="ECO:0000313" key="11">
    <source>
        <dbReference type="Proteomes" id="UP000018721"/>
    </source>
</evidence>
<dbReference type="PANTHER" id="PTHR11733">
    <property type="entry name" value="ZINC METALLOPROTEASE FAMILY M13 NEPRILYSIN-RELATED"/>
    <property type="match status" value="1"/>
</dbReference>
<protein>
    <recommendedName>
        <fullName evidence="12">Peptidase M13 C-terminal domain-containing protein</fullName>
    </recommendedName>
</protein>
<dbReference type="Pfam" id="PF05649">
    <property type="entry name" value="Peptidase_M13_N"/>
    <property type="match status" value="1"/>
</dbReference>
<evidence type="ECO:0000256" key="5">
    <source>
        <dbReference type="ARBA" id="ARBA00022801"/>
    </source>
</evidence>
<keyword evidence="4" id="KW-0479">Metal-binding</keyword>
<dbReference type="GO" id="GO:0005886">
    <property type="term" value="C:plasma membrane"/>
    <property type="evidence" value="ECO:0007669"/>
    <property type="project" value="TreeGrafter"/>
</dbReference>
<evidence type="ECO:0000256" key="3">
    <source>
        <dbReference type="ARBA" id="ARBA00022670"/>
    </source>
</evidence>
<keyword evidence="7" id="KW-0482">Metalloprotease</keyword>
<dbReference type="Gene3D" id="3.40.390.10">
    <property type="entry name" value="Collagenase (Catalytic Domain)"/>
    <property type="match status" value="1"/>
</dbReference>
<evidence type="ECO:0000259" key="9">
    <source>
        <dbReference type="Pfam" id="PF05649"/>
    </source>
</evidence>
<evidence type="ECO:0000313" key="10">
    <source>
        <dbReference type="EMBL" id="ETI32509.1"/>
    </source>
</evidence>
<keyword evidence="6" id="KW-0862">Zinc</keyword>
<dbReference type="InterPro" id="IPR024079">
    <property type="entry name" value="MetalloPept_cat_dom_sf"/>
</dbReference>
<evidence type="ECO:0000256" key="4">
    <source>
        <dbReference type="ARBA" id="ARBA00022723"/>
    </source>
</evidence>
<organism evidence="10 11">
    <name type="scientific">Phytophthora nicotianae P1569</name>
    <dbReference type="NCBI Taxonomy" id="1317065"/>
    <lineage>
        <taxon>Eukaryota</taxon>
        <taxon>Sar</taxon>
        <taxon>Stramenopiles</taxon>
        <taxon>Oomycota</taxon>
        <taxon>Peronosporomycetes</taxon>
        <taxon>Peronosporales</taxon>
        <taxon>Peronosporaceae</taxon>
        <taxon>Phytophthora</taxon>
    </lineage>
</organism>
<gene>
    <name evidence="10" type="ORF">F443_20706</name>
</gene>
<evidence type="ECO:0000256" key="2">
    <source>
        <dbReference type="ARBA" id="ARBA00007357"/>
    </source>
</evidence>
<dbReference type="OrthoDB" id="6475849at2759"/>
<keyword evidence="5" id="KW-0378">Hydrolase</keyword>
<evidence type="ECO:0000256" key="7">
    <source>
        <dbReference type="ARBA" id="ARBA00023049"/>
    </source>
</evidence>
<dbReference type="eggNOG" id="KOG3624">
    <property type="taxonomic scope" value="Eukaryota"/>
</dbReference>
<keyword evidence="11" id="KW-1185">Reference proteome</keyword>
<name>V9E091_PHYNI</name>
<evidence type="ECO:0008006" key="12">
    <source>
        <dbReference type="Google" id="ProtNLM"/>
    </source>
</evidence>
<dbReference type="SUPFAM" id="SSF55486">
    <property type="entry name" value="Metalloproteases ('zincins'), catalytic domain"/>
    <property type="match status" value="1"/>
</dbReference>
<evidence type="ECO:0000256" key="6">
    <source>
        <dbReference type="ARBA" id="ARBA00022833"/>
    </source>
</evidence>
<dbReference type="HOGENOM" id="CLU_006187_7_1_1"/>
<dbReference type="PANTHER" id="PTHR11733:SF167">
    <property type="entry name" value="FI17812P1-RELATED"/>
    <property type="match status" value="1"/>
</dbReference>
<dbReference type="EMBL" id="ANIZ01003628">
    <property type="protein sequence ID" value="ETI32509.1"/>
    <property type="molecule type" value="Genomic_DNA"/>
</dbReference>
<dbReference type="PROSITE" id="PS51885">
    <property type="entry name" value="NEPRILYSIN"/>
    <property type="match status" value="1"/>
</dbReference>